<organism evidence="2 3">
    <name type="scientific">Macrophomina phaseolina</name>
    <dbReference type="NCBI Taxonomy" id="35725"/>
    <lineage>
        <taxon>Eukaryota</taxon>
        <taxon>Fungi</taxon>
        <taxon>Dikarya</taxon>
        <taxon>Ascomycota</taxon>
        <taxon>Pezizomycotina</taxon>
        <taxon>Dothideomycetes</taxon>
        <taxon>Dothideomycetes incertae sedis</taxon>
        <taxon>Botryosphaeriales</taxon>
        <taxon>Botryosphaeriaceae</taxon>
        <taxon>Macrophomina</taxon>
    </lineage>
</organism>
<evidence type="ECO:0000256" key="1">
    <source>
        <dbReference type="SAM" id="MobiDB-lite"/>
    </source>
</evidence>
<proteinExistence type="predicted"/>
<keyword evidence="3" id="KW-1185">Reference proteome</keyword>
<dbReference type="EMBL" id="JAGTJR010000086">
    <property type="protein sequence ID" value="KAH7012403.1"/>
    <property type="molecule type" value="Genomic_DNA"/>
</dbReference>
<evidence type="ECO:0000313" key="2">
    <source>
        <dbReference type="EMBL" id="KAH7012403.1"/>
    </source>
</evidence>
<comment type="caution">
    <text evidence="2">The sequence shown here is derived from an EMBL/GenBank/DDBJ whole genome shotgun (WGS) entry which is preliminary data.</text>
</comment>
<dbReference type="Proteomes" id="UP000774617">
    <property type="component" value="Unassembled WGS sequence"/>
</dbReference>
<accession>A0ABQ8FTD1</accession>
<name>A0ABQ8FTD1_9PEZI</name>
<feature type="region of interest" description="Disordered" evidence="1">
    <location>
        <begin position="80"/>
        <end position="153"/>
    </location>
</feature>
<feature type="compositionally biased region" description="Low complexity" evidence="1">
    <location>
        <begin position="113"/>
        <end position="146"/>
    </location>
</feature>
<protein>
    <submittedName>
        <fullName evidence="2">Uncharacterized protein</fullName>
    </submittedName>
</protein>
<gene>
    <name evidence="2" type="ORF">B0J12DRAFT_445206</name>
</gene>
<sequence length="299" mass="32750">MATPTPPSRTTIETRLPPMTRTLVAASTATPPRYARATAAFARRCEQNQRLRHAASRRNGIPETSATRIGQLWARVMAEKASGSGSGAGHGRPTAASRARGTPGRYTRRNDGSDSGIGRSSSQTSRGARSTTSVSSRASSESGATAVASRAPSAKFSDQDFKAHVLSPPGIRIDDETKSVTPFYHFDSSPPPQGARAAYYQNLPGLSGATLWLESDDKFVEAVVREYASMGEYKLCEAEYASYAVESLLKREIRNPQLRETRHSMAERMIQLPTKPERMWHEPPVCLHRIQFSLSLLQR</sequence>
<reference evidence="2 3" key="1">
    <citation type="journal article" date="2021" name="Nat. Commun.">
        <title>Genetic determinants of endophytism in the Arabidopsis root mycobiome.</title>
        <authorList>
            <person name="Mesny F."/>
            <person name="Miyauchi S."/>
            <person name="Thiergart T."/>
            <person name="Pickel B."/>
            <person name="Atanasova L."/>
            <person name="Karlsson M."/>
            <person name="Huettel B."/>
            <person name="Barry K.W."/>
            <person name="Haridas S."/>
            <person name="Chen C."/>
            <person name="Bauer D."/>
            <person name="Andreopoulos W."/>
            <person name="Pangilinan J."/>
            <person name="LaButti K."/>
            <person name="Riley R."/>
            <person name="Lipzen A."/>
            <person name="Clum A."/>
            <person name="Drula E."/>
            <person name="Henrissat B."/>
            <person name="Kohler A."/>
            <person name="Grigoriev I.V."/>
            <person name="Martin F.M."/>
            <person name="Hacquard S."/>
        </authorList>
    </citation>
    <scope>NUCLEOTIDE SEQUENCE [LARGE SCALE GENOMIC DNA]</scope>
    <source>
        <strain evidence="2 3">MPI-SDFR-AT-0080</strain>
    </source>
</reference>
<evidence type="ECO:0000313" key="3">
    <source>
        <dbReference type="Proteomes" id="UP000774617"/>
    </source>
</evidence>